<reference evidence="2" key="1">
    <citation type="submission" date="2015-04" db="UniProtKB">
        <authorList>
            <consortium name="EnsemblPlants"/>
        </authorList>
    </citation>
    <scope>IDENTIFICATION</scope>
    <source>
        <strain evidence="2">SL10</strain>
    </source>
</reference>
<proteinExistence type="predicted"/>
<dbReference type="Proteomes" id="UP000006591">
    <property type="component" value="Chromosome 1"/>
</dbReference>
<feature type="region of interest" description="Disordered" evidence="1">
    <location>
        <begin position="32"/>
        <end position="66"/>
    </location>
</feature>
<dbReference type="EnsemblPlants" id="ONIVA01G45870.1">
    <property type="protein sequence ID" value="ONIVA01G45870.1"/>
    <property type="gene ID" value="ONIVA01G45870"/>
</dbReference>
<dbReference type="AlphaFoldDB" id="A0A0E0FX69"/>
<keyword evidence="3" id="KW-1185">Reference proteome</keyword>
<protein>
    <submittedName>
        <fullName evidence="2">Uncharacterized protein</fullName>
    </submittedName>
</protein>
<name>A0A0E0FX69_ORYNI</name>
<dbReference type="HOGENOM" id="CLU_2201211_0_0_1"/>
<evidence type="ECO:0000256" key="1">
    <source>
        <dbReference type="SAM" id="MobiDB-lite"/>
    </source>
</evidence>
<sequence>MTRTEFQVWDEMGRTKYTSSAGWGRGTALSTRLEDAGPTGGGGSAASTRVTGTVPRRDNAAPLNPRLGRVAPTRYRWERTGVTAECVRLGHGPAEWLSGSAKCKRSNT</sequence>
<evidence type="ECO:0000313" key="2">
    <source>
        <dbReference type="EnsemblPlants" id="ONIVA01G45870.1"/>
    </source>
</evidence>
<evidence type="ECO:0000313" key="3">
    <source>
        <dbReference type="Proteomes" id="UP000006591"/>
    </source>
</evidence>
<accession>A0A0E0FX69</accession>
<organism evidence="2">
    <name type="scientific">Oryza nivara</name>
    <name type="common">Indian wild rice</name>
    <name type="synonym">Oryza sativa f. spontanea</name>
    <dbReference type="NCBI Taxonomy" id="4536"/>
    <lineage>
        <taxon>Eukaryota</taxon>
        <taxon>Viridiplantae</taxon>
        <taxon>Streptophyta</taxon>
        <taxon>Embryophyta</taxon>
        <taxon>Tracheophyta</taxon>
        <taxon>Spermatophyta</taxon>
        <taxon>Magnoliopsida</taxon>
        <taxon>Liliopsida</taxon>
        <taxon>Poales</taxon>
        <taxon>Poaceae</taxon>
        <taxon>BOP clade</taxon>
        <taxon>Oryzoideae</taxon>
        <taxon>Oryzeae</taxon>
        <taxon>Oryzinae</taxon>
        <taxon>Oryza</taxon>
    </lineage>
</organism>
<reference evidence="2" key="2">
    <citation type="submission" date="2018-04" db="EMBL/GenBank/DDBJ databases">
        <title>OnivRS2 (Oryza nivara Reference Sequence Version 2).</title>
        <authorList>
            <person name="Zhang J."/>
            <person name="Kudrna D."/>
            <person name="Lee S."/>
            <person name="Talag J."/>
            <person name="Rajasekar S."/>
            <person name="Welchert J."/>
            <person name="Hsing Y.-I."/>
            <person name="Wing R.A."/>
        </authorList>
    </citation>
    <scope>NUCLEOTIDE SEQUENCE [LARGE SCALE GENOMIC DNA]</scope>
</reference>
<dbReference type="Gramene" id="ONIVA01G45870.1">
    <property type="protein sequence ID" value="ONIVA01G45870.1"/>
    <property type="gene ID" value="ONIVA01G45870"/>
</dbReference>